<evidence type="ECO:0000313" key="3">
    <source>
        <dbReference type="Proteomes" id="UP001396898"/>
    </source>
</evidence>
<dbReference type="EMBL" id="JAQQWI010000017">
    <property type="protein sequence ID" value="KAK8005983.1"/>
    <property type="molecule type" value="Genomic_DNA"/>
</dbReference>
<sequence>MEPLKLLADMESGKVVGCVLHVGVMNACEDVKAVVHDEAVKLLASPSRVDVVQARQLALIIGLTNLILRELCNSKTSSLGDGVLLLVVPLIGSLLGILALLLGAGLALDEMVGGFAVAEQVGQLLDLAELGRNLFTRHLGETERGGSSGCGDLFCTL</sequence>
<comment type="caution">
    <text evidence="2">The sequence shown here is derived from an EMBL/GenBank/DDBJ whole genome shotgun (WGS) entry which is preliminary data.</text>
</comment>
<protein>
    <submittedName>
        <fullName evidence="2">Uncharacterized protein</fullName>
    </submittedName>
</protein>
<evidence type="ECO:0000313" key="2">
    <source>
        <dbReference type="EMBL" id="KAK8005983.1"/>
    </source>
</evidence>
<organism evidence="2 3">
    <name type="scientific">Apiospora marii</name>
    <dbReference type="NCBI Taxonomy" id="335849"/>
    <lineage>
        <taxon>Eukaryota</taxon>
        <taxon>Fungi</taxon>
        <taxon>Dikarya</taxon>
        <taxon>Ascomycota</taxon>
        <taxon>Pezizomycotina</taxon>
        <taxon>Sordariomycetes</taxon>
        <taxon>Xylariomycetidae</taxon>
        <taxon>Amphisphaeriales</taxon>
        <taxon>Apiosporaceae</taxon>
        <taxon>Apiospora</taxon>
    </lineage>
</organism>
<reference evidence="2 3" key="1">
    <citation type="submission" date="2023-01" db="EMBL/GenBank/DDBJ databases">
        <title>Analysis of 21 Apiospora genomes using comparative genomics revels a genus with tremendous synthesis potential of carbohydrate active enzymes and secondary metabolites.</title>
        <authorList>
            <person name="Sorensen T."/>
        </authorList>
    </citation>
    <scope>NUCLEOTIDE SEQUENCE [LARGE SCALE GENOMIC DNA]</scope>
    <source>
        <strain evidence="2 3">CBS 20057</strain>
    </source>
</reference>
<keyword evidence="1" id="KW-1133">Transmembrane helix</keyword>
<keyword evidence="1" id="KW-0472">Membrane</keyword>
<feature type="transmembrane region" description="Helical" evidence="1">
    <location>
        <begin position="83"/>
        <end position="108"/>
    </location>
</feature>
<keyword evidence="1" id="KW-0812">Transmembrane</keyword>
<accession>A0ABR1R9E2</accession>
<gene>
    <name evidence="2" type="ORF">PG991_012280</name>
</gene>
<keyword evidence="3" id="KW-1185">Reference proteome</keyword>
<dbReference type="Proteomes" id="UP001396898">
    <property type="component" value="Unassembled WGS sequence"/>
</dbReference>
<proteinExistence type="predicted"/>
<name>A0ABR1R9E2_9PEZI</name>
<evidence type="ECO:0000256" key="1">
    <source>
        <dbReference type="SAM" id="Phobius"/>
    </source>
</evidence>